<keyword evidence="6" id="KW-0973">c-di-GMP</keyword>
<evidence type="ECO:0000256" key="6">
    <source>
        <dbReference type="RuleBase" id="RU365021"/>
    </source>
</evidence>
<name>A0A839ZF77_9HYPH</name>
<dbReference type="AlphaFoldDB" id="A0A839ZF77"/>
<keyword evidence="9" id="KW-1185">Reference proteome</keyword>
<dbReference type="GO" id="GO:0006011">
    <property type="term" value="P:UDP-alpha-D-glucose metabolic process"/>
    <property type="evidence" value="ECO:0007669"/>
    <property type="project" value="InterPro"/>
</dbReference>
<dbReference type="GO" id="GO:0030244">
    <property type="term" value="P:cellulose biosynthetic process"/>
    <property type="evidence" value="ECO:0007669"/>
    <property type="project" value="UniProtKB-KW"/>
</dbReference>
<evidence type="ECO:0000256" key="2">
    <source>
        <dbReference type="ARBA" id="ARBA00022475"/>
    </source>
</evidence>
<comment type="pathway">
    <text evidence="6">Glycan metabolism; bacterial cellulose biosynthesis.</text>
</comment>
<evidence type="ECO:0000256" key="1">
    <source>
        <dbReference type="ARBA" id="ARBA00004162"/>
    </source>
</evidence>
<feature type="region of interest" description="Disordered" evidence="7">
    <location>
        <begin position="26"/>
        <end position="159"/>
    </location>
</feature>
<sequence length="903" mass="94795">MKTLRAISSLAAIGLLAALAGAASAQQGGSAGQGTGFSMTPPLPGYSGKAPVAPPTSVPMTLPQPSTGTGGGGGLAVPGAQAPASAAGPAFPPPASAPPASAPPASARSGESLPSTGLGVPGEAGAPAPSAAPFQMVPGQPAPRVAPTPSASAPVLPQRPDRFIVPQPRMIFAGEVASRAWVVYVTEEEAARQVTFLLSYLNAVVVMPETSRIRVALNGQTLIETPIASSQTPAHIAVPIQRGTLRAGANMIRIDVVQRHRTDCAVSATYELWTELNNAGTGLAFAGGRPPLTGGLDDLPSVGFDDKGVTTIRVLTPGPIEGGGTARVLRVVQGLSVRGQYPNPAVVAAEGAQGPTPPGALTVVIGTASELPRLMATVPPDARQRPVTTFLEDDRLGAPVLVISGPTPADVDRAIDRLNSVNIPQTDALSTQTRFAPNTPLFNGERSLRLSELGVTTQEFSGRRFRSEFQIALPPDFYAEAYGNATLFLDAAFTAAVRPGSHVDVYVNQQIASTLPITTRGGGLFQHDPIFIPLRNFRPGINRLWLEVVLDTEADARCLPGATLPADNRFVLFDSSEFAMANFARIGRMPDLAAFSATAFPYNLDGSPIAVVLARQDSSTLSAASTLMSRLALSNGAPLPIDASPASVTLGERNAIFVGGIDHIASSVLEQVGIASSTRANWVVSAGDDGRLSESPAGENYDNVLERFRNRQQGEGSSMASEQANPQNTPQIYERWRDSVQGRGGIYAVVDNFEGWLKSTFSISFESLRIQEGRRALYEPPPRTSLVMAQGNSTNGTQAWTLVTGRTPETLAASMVRFTADSAWNRIGGQAVAFQNSTGDLERHDVGSFRFIVTEPLSFANFRMIAANWLSTNIVPYALMLLIAGTVLGIATAFLLRRLGRPT</sequence>
<feature type="compositionally biased region" description="Low complexity" evidence="7">
    <location>
        <begin position="77"/>
        <end position="89"/>
    </location>
</feature>
<keyword evidence="2 6" id="KW-1003">Cell membrane</keyword>
<dbReference type="RefSeq" id="WP_183191496.1">
    <property type="nucleotide sequence ID" value="NZ_JACICD010000010.1"/>
</dbReference>
<dbReference type="Proteomes" id="UP000533469">
    <property type="component" value="Unassembled WGS sequence"/>
</dbReference>
<keyword evidence="6" id="KW-0732">Signal</keyword>
<keyword evidence="6" id="KW-0997">Cell inner membrane</keyword>
<feature type="transmembrane region" description="Helical" evidence="6">
    <location>
        <begin position="874"/>
        <end position="896"/>
    </location>
</feature>
<keyword evidence="6" id="KW-0135">Cellulose biosynthesis</keyword>
<dbReference type="UniPathway" id="UPA00694"/>
<reference evidence="8 9" key="1">
    <citation type="submission" date="2020-08" db="EMBL/GenBank/DDBJ databases">
        <title>Genomic Encyclopedia of Type Strains, Phase IV (KMG-IV): sequencing the most valuable type-strain genomes for metagenomic binning, comparative biology and taxonomic classification.</title>
        <authorList>
            <person name="Goeker M."/>
        </authorList>
    </citation>
    <scope>NUCLEOTIDE SEQUENCE [LARGE SCALE GENOMIC DNA]</scope>
    <source>
        <strain evidence="8 9">DSM 5895</strain>
    </source>
</reference>
<accession>A0A839ZF77</accession>
<evidence type="ECO:0000256" key="4">
    <source>
        <dbReference type="ARBA" id="ARBA00022989"/>
    </source>
</evidence>
<organism evidence="8 9">
    <name type="scientific">Ancylobacter tetraedralis</name>
    <dbReference type="NCBI Taxonomy" id="217068"/>
    <lineage>
        <taxon>Bacteria</taxon>
        <taxon>Pseudomonadati</taxon>
        <taxon>Pseudomonadota</taxon>
        <taxon>Alphaproteobacteria</taxon>
        <taxon>Hyphomicrobiales</taxon>
        <taxon>Xanthobacteraceae</taxon>
        <taxon>Ancylobacter</taxon>
    </lineage>
</organism>
<dbReference type="EMBL" id="JACICD010000010">
    <property type="protein sequence ID" value="MBB3773348.1"/>
    <property type="molecule type" value="Genomic_DNA"/>
</dbReference>
<gene>
    <name evidence="8" type="ORF">FHS55_003983</name>
</gene>
<feature type="signal peptide" evidence="6">
    <location>
        <begin position="1"/>
        <end position="25"/>
    </location>
</feature>
<protein>
    <recommendedName>
        <fullName evidence="6">Cyclic di-GMP-binding protein</fullName>
    </recommendedName>
    <alternativeName>
        <fullName evidence="6">Cellulose synthase regulatory subunit</fullName>
    </alternativeName>
</protein>
<comment type="similarity">
    <text evidence="6">Belongs to the AcsB/BcsB family.</text>
</comment>
<feature type="compositionally biased region" description="Low complexity" evidence="7">
    <location>
        <begin position="117"/>
        <end position="133"/>
    </location>
</feature>
<dbReference type="Gene3D" id="2.60.120.260">
    <property type="entry name" value="Galactose-binding domain-like"/>
    <property type="match status" value="2"/>
</dbReference>
<proteinExistence type="inferred from homology"/>
<dbReference type="PANTHER" id="PTHR39083:SF1">
    <property type="entry name" value="CYCLIC DI-GMP-BINDING PROTEIN"/>
    <property type="match status" value="1"/>
</dbReference>
<comment type="caution">
    <text evidence="8">The sequence shown here is derived from an EMBL/GenBank/DDBJ whole genome shotgun (WGS) entry which is preliminary data.</text>
</comment>
<dbReference type="PANTHER" id="PTHR39083">
    <property type="entry name" value="CYCLIC DI-GMP-BINDING PROTEIN"/>
    <property type="match status" value="1"/>
</dbReference>
<evidence type="ECO:0000256" key="7">
    <source>
        <dbReference type="SAM" id="MobiDB-lite"/>
    </source>
</evidence>
<comment type="subcellular location">
    <subcellularLocation>
        <location evidence="6">Cell inner membrane</location>
    </subcellularLocation>
    <subcellularLocation>
        <location evidence="1">Cell membrane</location>
        <topology evidence="1">Single-pass membrane protein</topology>
    </subcellularLocation>
</comment>
<feature type="compositionally biased region" description="Pro residues" evidence="7">
    <location>
        <begin position="90"/>
        <end position="102"/>
    </location>
</feature>
<evidence type="ECO:0000256" key="5">
    <source>
        <dbReference type="ARBA" id="ARBA00023136"/>
    </source>
</evidence>
<evidence type="ECO:0000313" key="8">
    <source>
        <dbReference type="EMBL" id="MBB3773348.1"/>
    </source>
</evidence>
<keyword evidence="4 6" id="KW-1133">Transmembrane helix</keyword>
<feature type="chain" id="PRO_5033097974" description="Cyclic di-GMP-binding protein" evidence="6">
    <location>
        <begin position="26"/>
        <end position="903"/>
    </location>
</feature>
<dbReference type="Pfam" id="PF03170">
    <property type="entry name" value="BcsB"/>
    <property type="match status" value="1"/>
</dbReference>
<dbReference type="InterPro" id="IPR018513">
    <property type="entry name" value="Cell_synthase_bac"/>
</dbReference>
<evidence type="ECO:0000256" key="3">
    <source>
        <dbReference type="ARBA" id="ARBA00022692"/>
    </source>
</evidence>
<evidence type="ECO:0000313" key="9">
    <source>
        <dbReference type="Proteomes" id="UP000533469"/>
    </source>
</evidence>
<keyword evidence="5 6" id="KW-0472">Membrane</keyword>
<comment type="subunit">
    <text evidence="6">Tightly associated with the cellulose synthase catalytic subunit.</text>
</comment>
<comment type="function">
    <text evidence="6">Binds the cellulose synthase activator, bis-(3'-5') cyclic diguanylic acid (c-di-GMP).</text>
</comment>
<keyword evidence="3 6" id="KW-0812">Transmembrane</keyword>
<dbReference type="GO" id="GO:0005886">
    <property type="term" value="C:plasma membrane"/>
    <property type="evidence" value="ECO:0007669"/>
    <property type="project" value="UniProtKB-SubCell"/>
</dbReference>